<comment type="caution">
    <text evidence="1">The sequence shown here is derived from an EMBL/GenBank/DDBJ whole genome shotgun (WGS) entry which is preliminary data.</text>
</comment>
<organism evidence="1 2">
    <name type="scientific">Williamsia serinedens</name>
    <dbReference type="NCBI Taxonomy" id="391736"/>
    <lineage>
        <taxon>Bacteria</taxon>
        <taxon>Bacillati</taxon>
        <taxon>Actinomycetota</taxon>
        <taxon>Actinomycetes</taxon>
        <taxon>Mycobacteriales</taxon>
        <taxon>Nocardiaceae</taxon>
        <taxon>Williamsia</taxon>
    </lineage>
</organism>
<dbReference type="Proteomes" id="UP001205740">
    <property type="component" value="Unassembled WGS sequence"/>
</dbReference>
<evidence type="ECO:0000313" key="2">
    <source>
        <dbReference type="Proteomes" id="UP001205740"/>
    </source>
</evidence>
<dbReference type="EMBL" id="JAMTCG010000008">
    <property type="protein sequence ID" value="MCP2162792.1"/>
    <property type="molecule type" value="Genomic_DNA"/>
</dbReference>
<name>A0ABT1H7U3_9NOCA</name>
<protein>
    <submittedName>
        <fullName evidence="1">Uncharacterized protein</fullName>
    </submittedName>
</protein>
<reference evidence="1 2" key="1">
    <citation type="submission" date="2022-06" db="EMBL/GenBank/DDBJ databases">
        <title>Genomic Encyclopedia of Archaeal and Bacterial Type Strains, Phase II (KMG-II): from individual species to whole genera.</title>
        <authorList>
            <person name="Goeker M."/>
        </authorList>
    </citation>
    <scope>NUCLEOTIDE SEQUENCE [LARGE SCALE GENOMIC DNA]</scope>
    <source>
        <strain evidence="1 2">DSM 45037</strain>
    </source>
</reference>
<proteinExistence type="predicted"/>
<sequence length="59" mass="6787">MPNERSRVPDERFRVPNERSRVPNERFLVPNERGGMACRDAERCRPARHQPKSAGSVPS</sequence>
<evidence type="ECO:0000313" key="1">
    <source>
        <dbReference type="EMBL" id="MCP2162792.1"/>
    </source>
</evidence>
<keyword evidence="2" id="KW-1185">Reference proteome</keyword>
<accession>A0ABT1H7U3</accession>
<gene>
    <name evidence="1" type="ORF">LX12_004004</name>
</gene>